<gene>
    <name evidence="2" type="ORF">OUZ56_005861</name>
</gene>
<comment type="caution">
    <text evidence="2">The sequence shown here is derived from an EMBL/GenBank/DDBJ whole genome shotgun (WGS) entry which is preliminary data.</text>
</comment>
<evidence type="ECO:0000313" key="2">
    <source>
        <dbReference type="EMBL" id="KAK4004117.1"/>
    </source>
</evidence>
<evidence type="ECO:0008006" key="4">
    <source>
        <dbReference type="Google" id="ProtNLM"/>
    </source>
</evidence>
<proteinExistence type="predicted"/>
<evidence type="ECO:0000313" key="3">
    <source>
        <dbReference type="Proteomes" id="UP001234178"/>
    </source>
</evidence>
<organism evidence="2 3">
    <name type="scientific">Daphnia magna</name>
    <dbReference type="NCBI Taxonomy" id="35525"/>
    <lineage>
        <taxon>Eukaryota</taxon>
        <taxon>Metazoa</taxon>
        <taxon>Ecdysozoa</taxon>
        <taxon>Arthropoda</taxon>
        <taxon>Crustacea</taxon>
        <taxon>Branchiopoda</taxon>
        <taxon>Diplostraca</taxon>
        <taxon>Cladocera</taxon>
        <taxon>Anomopoda</taxon>
        <taxon>Daphniidae</taxon>
        <taxon>Daphnia</taxon>
    </lineage>
</organism>
<reference evidence="2 3" key="1">
    <citation type="journal article" date="2023" name="Nucleic Acids Res.">
        <title>The hologenome of Daphnia magna reveals possible DNA methylation and microbiome-mediated evolution of the host genome.</title>
        <authorList>
            <person name="Chaturvedi A."/>
            <person name="Li X."/>
            <person name="Dhandapani V."/>
            <person name="Marshall H."/>
            <person name="Kissane S."/>
            <person name="Cuenca-Cambronero M."/>
            <person name="Asole G."/>
            <person name="Calvet F."/>
            <person name="Ruiz-Romero M."/>
            <person name="Marangio P."/>
            <person name="Guigo R."/>
            <person name="Rago D."/>
            <person name="Mirbahai L."/>
            <person name="Eastwood N."/>
            <person name="Colbourne J.K."/>
            <person name="Zhou J."/>
            <person name="Mallon E."/>
            <person name="Orsini L."/>
        </authorList>
    </citation>
    <scope>NUCLEOTIDE SEQUENCE [LARGE SCALE GENOMIC DNA]</scope>
    <source>
        <strain evidence="2">LRV0_1</strain>
    </source>
</reference>
<protein>
    <recommendedName>
        <fullName evidence="4">Ig-like domain-containing protein</fullName>
    </recommendedName>
</protein>
<sequence>MKKYRYSWLLFELKSAAFAYLAISFLFESTFTKQLIQKWQPSAWDGGCNLQRLKWRNGLQFLKVGKVPRKNERHVMLANGDLQVLSAHQGDENHLYHCRVLVQPIRQTMTSFTAGRIILSQVEKHDLYVYPRIQDKDGTSHCRNCESNSKFGVDEMPWYKSQTIQYGNLLLPLVTSAATQEHRDGVLGLGRHRLIGGTLLIASVVTEDQGSYIICFVNNSMGLVESRTELVFRDKLQVRIVETSSSSLPPHRLPSTLKSSMQRRPSPSRVISPVVPRPVVSWLKDGQRY</sequence>
<dbReference type="Proteomes" id="UP001234178">
    <property type="component" value="Unassembled WGS sequence"/>
</dbReference>
<accession>A0ABQ9YTZ3</accession>
<keyword evidence="3" id="KW-1185">Reference proteome</keyword>
<evidence type="ECO:0000256" key="1">
    <source>
        <dbReference type="SAM" id="MobiDB-lite"/>
    </source>
</evidence>
<feature type="region of interest" description="Disordered" evidence="1">
    <location>
        <begin position="246"/>
        <end position="270"/>
    </location>
</feature>
<dbReference type="EMBL" id="JAOYFB010000001">
    <property type="protein sequence ID" value="KAK4004117.1"/>
    <property type="molecule type" value="Genomic_DNA"/>
</dbReference>
<name>A0ABQ9YTZ3_9CRUS</name>